<dbReference type="Proteomes" id="UP000824540">
    <property type="component" value="Unassembled WGS sequence"/>
</dbReference>
<proteinExistence type="predicted"/>
<keyword evidence="2" id="KW-1185">Reference proteome</keyword>
<sequence>MLGGIACNPHSWLTPAPQFYPASPTFALLCTSIHLYIRGSLSYSDKAFPHWGPLTVGGGAGFSEKNALENNLLIFRQAGGELVKSPLTLPGGRSVSGYYFHSCYS</sequence>
<protein>
    <submittedName>
        <fullName evidence="1">Uncharacterized protein</fullName>
    </submittedName>
</protein>
<gene>
    <name evidence="1" type="ORF">JZ751_027790</name>
</gene>
<dbReference type="AlphaFoldDB" id="A0A8T2PK75"/>
<dbReference type="EMBL" id="JAFBMS010000009">
    <property type="protein sequence ID" value="KAG9349347.1"/>
    <property type="molecule type" value="Genomic_DNA"/>
</dbReference>
<name>A0A8T2PK75_9TELE</name>
<accession>A0A8T2PK75</accession>
<comment type="caution">
    <text evidence="1">The sequence shown here is derived from an EMBL/GenBank/DDBJ whole genome shotgun (WGS) entry which is preliminary data.</text>
</comment>
<evidence type="ECO:0000313" key="1">
    <source>
        <dbReference type="EMBL" id="KAG9349347.1"/>
    </source>
</evidence>
<organism evidence="1 2">
    <name type="scientific">Albula glossodonta</name>
    <name type="common">roundjaw bonefish</name>
    <dbReference type="NCBI Taxonomy" id="121402"/>
    <lineage>
        <taxon>Eukaryota</taxon>
        <taxon>Metazoa</taxon>
        <taxon>Chordata</taxon>
        <taxon>Craniata</taxon>
        <taxon>Vertebrata</taxon>
        <taxon>Euteleostomi</taxon>
        <taxon>Actinopterygii</taxon>
        <taxon>Neopterygii</taxon>
        <taxon>Teleostei</taxon>
        <taxon>Albuliformes</taxon>
        <taxon>Albulidae</taxon>
        <taxon>Albula</taxon>
    </lineage>
</organism>
<evidence type="ECO:0000313" key="2">
    <source>
        <dbReference type="Proteomes" id="UP000824540"/>
    </source>
</evidence>
<reference evidence="1" key="1">
    <citation type="thesis" date="2021" institute="BYU ScholarsArchive" country="Provo, UT, USA">
        <title>Applications of and Algorithms for Genome Assembly and Genomic Analyses with an Emphasis on Marine Teleosts.</title>
        <authorList>
            <person name="Pickett B.D."/>
        </authorList>
    </citation>
    <scope>NUCLEOTIDE SEQUENCE</scope>
    <source>
        <strain evidence="1">HI-2016</strain>
    </source>
</reference>